<keyword evidence="4" id="KW-1185">Reference proteome</keyword>
<dbReference type="AlphaFoldDB" id="A0A2C6KNY1"/>
<keyword evidence="2" id="KW-0472">Membrane</keyword>
<dbReference type="GeneID" id="94431209"/>
<feature type="region of interest" description="Disordered" evidence="1">
    <location>
        <begin position="1"/>
        <end position="35"/>
    </location>
</feature>
<gene>
    <name evidence="3" type="ORF">CSUI_007855</name>
</gene>
<name>A0A2C6KNY1_9APIC</name>
<dbReference type="EMBL" id="MIGC01004220">
    <property type="protein sequence ID" value="PHJ18318.1"/>
    <property type="molecule type" value="Genomic_DNA"/>
</dbReference>
<protein>
    <recommendedName>
        <fullName evidence="5">Transmembrane protein</fullName>
    </recommendedName>
</protein>
<accession>A0A2C6KNY1</accession>
<comment type="caution">
    <text evidence="3">The sequence shown here is derived from an EMBL/GenBank/DDBJ whole genome shotgun (WGS) entry which is preliminary data.</text>
</comment>
<evidence type="ECO:0008006" key="5">
    <source>
        <dbReference type="Google" id="ProtNLM"/>
    </source>
</evidence>
<feature type="compositionally biased region" description="Basic and acidic residues" evidence="1">
    <location>
        <begin position="8"/>
        <end position="17"/>
    </location>
</feature>
<organism evidence="3 4">
    <name type="scientific">Cystoisospora suis</name>
    <dbReference type="NCBI Taxonomy" id="483139"/>
    <lineage>
        <taxon>Eukaryota</taxon>
        <taxon>Sar</taxon>
        <taxon>Alveolata</taxon>
        <taxon>Apicomplexa</taxon>
        <taxon>Conoidasida</taxon>
        <taxon>Coccidia</taxon>
        <taxon>Eucoccidiorida</taxon>
        <taxon>Eimeriorina</taxon>
        <taxon>Sarcocystidae</taxon>
        <taxon>Cystoisospora</taxon>
    </lineage>
</organism>
<proteinExistence type="predicted"/>
<evidence type="ECO:0000313" key="4">
    <source>
        <dbReference type="Proteomes" id="UP000221165"/>
    </source>
</evidence>
<feature type="transmembrane region" description="Helical" evidence="2">
    <location>
        <begin position="108"/>
        <end position="127"/>
    </location>
</feature>
<evidence type="ECO:0000256" key="1">
    <source>
        <dbReference type="SAM" id="MobiDB-lite"/>
    </source>
</evidence>
<reference evidence="3 4" key="1">
    <citation type="journal article" date="2017" name="Int. J. Parasitol.">
        <title>The genome of the protozoan parasite Cystoisospora suis and a reverse vaccinology approach to identify vaccine candidates.</title>
        <authorList>
            <person name="Palmieri N."/>
            <person name="Shrestha A."/>
            <person name="Ruttkowski B."/>
            <person name="Beck T."/>
            <person name="Vogl C."/>
            <person name="Tomley F."/>
            <person name="Blake D.P."/>
            <person name="Joachim A."/>
        </authorList>
    </citation>
    <scope>NUCLEOTIDE SEQUENCE [LARGE SCALE GENOMIC DNA]</scope>
    <source>
        <strain evidence="3 4">Wien I</strain>
    </source>
</reference>
<dbReference type="VEuPathDB" id="ToxoDB:CSUI_007855"/>
<keyword evidence="2" id="KW-1133">Transmembrane helix</keyword>
<evidence type="ECO:0000256" key="2">
    <source>
        <dbReference type="SAM" id="Phobius"/>
    </source>
</evidence>
<sequence>MHKKPQTRRREGAREITEDTSLLRRRPHKNSERGETGEWIEIRKDTSLSWKRRSAYINDFEIFFTPSFSGVHTRRAPLPFNIIISLLIFINSWSYGPPMDVRQDSFSFCSRCLFFPLLCLFLVCFPFSKDFDAQVHCVLSASLLFEPSFLIS</sequence>
<dbReference type="RefSeq" id="XP_067920026.1">
    <property type="nucleotide sequence ID" value="XM_068067998.1"/>
</dbReference>
<dbReference type="Proteomes" id="UP000221165">
    <property type="component" value="Unassembled WGS sequence"/>
</dbReference>
<feature type="transmembrane region" description="Helical" evidence="2">
    <location>
        <begin position="78"/>
        <end position="96"/>
    </location>
</feature>
<feature type="non-terminal residue" evidence="3">
    <location>
        <position position="152"/>
    </location>
</feature>
<keyword evidence="2" id="KW-0812">Transmembrane</keyword>
<evidence type="ECO:0000313" key="3">
    <source>
        <dbReference type="EMBL" id="PHJ18318.1"/>
    </source>
</evidence>